<dbReference type="InterPro" id="IPR004473">
    <property type="entry name" value="Restrct_endonuc_typeI_HsdR"/>
</dbReference>
<dbReference type="PANTHER" id="PTHR30195">
    <property type="entry name" value="TYPE I SITE-SPECIFIC DEOXYRIBONUCLEASE PROTEIN SUBUNIT M AND R"/>
    <property type="match status" value="1"/>
</dbReference>
<sequence>MHYPHPDSEQALENATIKLFSELGWNTANCYDEELGINGTLGRLTRDEIVLLPKLRTALTRLNPDLPDEALELATEELTRSRNTLSLENANREIHQLLKTGVKVNFKDANDEEQVETVKVIDWENPTNNDFFLASQFWVTGEIYTRRADLIGFVNGLPLVFIELKAHHKRLELAYKNNLRDYKQTIPQLFWYNALIILSNGSKSRIGSLTASWEHYSEWKKINSEGEEGIISLDTMIRGTCDKTRLLDLLENFIFFYTAKGSLVKVVAKNHQFLGVNSAIEGVKHIQDNQGKLGVFWHTQGSGKSYSMVFFSQKILRKLAGNWTFLIITDREDLDDQIYKNFAYAGVVTEPEKEVRAKNAEHLKQLLKEDHRYIFTLIQKFRTEKGQSYPQLSDRTDIIVIADEAHRSQYDTFALNMRNALPNAAFIGFTGTPLMAGEEKTREVFGDYVSIYNFRQSIEDEATVPLYYENRIPELQLTNDDLNEDMQRIIENAMLDEEQENNLERQCTREYQIIVREDRLEIIAADIVTHFLGRGYKSKAMVVSIDRFTAVKMYNKVQKYWQQHLNKLKSELATSNLSEFEQKKLSKQIRYMEETDMAVIVSQSQGEVEAFQKKGLDITPHRKRIVTESPGLDEKFKDADNPLRIVFVCAMWITGFDVPNCSTIYLDKPMQNHTLMQTIARANRVFKDKVNGLIVDYIGVFRDLQKALAIYGSASGGGIREGETPVKDKSALVEKLRETITEAKAFCTDRGINLSTLENTQDAFLRTKVWDEAVEAILINDDSKRTYFSITSHVTRLYKAILPDTAANEFSHVQAILERLAEKIRLELPDTDVSDVMEEVGELLDDSIMAGEFVISSNPKQLVNLSQLDFEELQARFNSGYKRTEAEKLKGAINQKLQQMVQLNRTRINYLEKFQSMIDEYNAGSRNVEWFFSQLINFAQDLNVEDKRAMSNNLTEEELAIFDLLTQAKIKLTKQEQQEVIQVARELLETLKKEKLVLDWRKRQQTRAGVEVTIKDILDKLPASYSAEVYDKKCLEVYQHIYENYSEREISIYQIFHD</sequence>
<dbReference type="InterPro" id="IPR040980">
    <property type="entry name" value="SWI2_SNF2"/>
</dbReference>
<comment type="similarity">
    <text evidence="2 11">Belongs to the HsdR family.</text>
</comment>
<evidence type="ECO:0000256" key="1">
    <source>
        <dbReference type="ARBA" id="ARBA00000851"/>
    </source>
</evidence>
<dbReference type="EC" id="3.1.21.3" evidence="11"/>
<accession>A0A8J7HR08</accession>
<keyword evidence="10 11" id="KW-0238">DNA-binding</keyword>
<keyword evidence="6 11" id="KW-0680">Restriction system</keyword>
<feature type="domain" description="Helicase ATP-binding" evidence="13">
    <location>
        <begin position="285"/>
        <end position="451"/>
    </location>
</feature>
<dbReference type="NCBIfam" id="TIGR00348">
    <property type="entry name" value="hsdR"/>
    <property type="match status" value="1"/>
</dbReference>
<dbReference type="SUPFAM" id="SSF52540">
    <property type="entry name" value="P-loop containing nucleoside triphosphate hydrolases"/>
    <property type="match status" value="1"/>
</dbReference>
<feature type="coiled-coil region" evidence="12">
    <location>
        <begin position="472"/>
        <end position="506"/>
    </location>
</feature>
<protein>
    <recommendedName>
        <fullName evidence="11">Type I restriction enzyme endonuclease subunit</fullName>
        <shortName evidence="11">R protein</shortName>
        <ecNumber evidence="11">3.1.21.3</ecNumber>
    </recommendedName>
</protein>
<dbReference type="InterPro" id="IPR051268">
    <property type="entry name" value="Type-I_R_enzyme_R_subunit"/>
</dbReference>
<evidence type="ECO:0000256" key="6">
    <source>
        <dbReference type="ARBA" id="ARBA00022747"/>
    </source>
</evidence>
<dbReference type="GO" id="GO:0005524">
    <property type="term" value="F:ATP binding"/>
    <property type="evidence" value="ECO:0007669"/>
    <property type="project" value="UniProtKB-KW"/>
</dbReference>
<dbReference type="CDD" id="cd18800">
    <property type="entry name" value="SF2_C_EcoR124I-like"/>
    <property type="match status" value="1"/>
</dbReference>
<comment type="caution">
    <text evidence="14">The sequence shown here is derived from an EMBL/GenBank/DDBJ whole genome shotgun (WGS) entry which is preliminary data.</text>
</comment>
<keyword evidence="12" id="KW-0175">Coiled coil</keyword>
<keyword evidence="15" id="KW-1185">Reference proteome</keyword>
<dbReference type="CDD" id="cd22332">
    <property type="entry name" value="HsdR_N"/>
    <property type="match status" value="1"/>
</dbReference>
<keyword evidence="8 11" id="KW-0378">Hydrolase</keyword>
<dbReference type="Pfam" id="PF04313">
    <property type="entry name" value="HSDR_N"/>
    <property type="match status" value="1"/>
</dbReference>
<name>A0A8J7HR08_9NOST</name>
<dbReference type="EMBL" id="JAECZC010000042">
    <property type="protein sequence ID" value="MBH8564403.1"/>
    <property type="molecule type" value="Genomic_DNA"/>
</dbReference>
<evidence type="ECO:0000256" key="10">
    <source>
        <dbReference type="ARBA" id="ARBA00023125"/>
    </source>
</evidence>
<evidence type="ECO:0000259" key="13">
    <source>
        <dbReference type="PROSITE" id="PS51192"/>
    </source>
</evidence>
<comment type="subunit">
    <text evidence="3 11">The type I restriction/modification system is composed of three polypeptides R, M and S.</text>
</comment>
<dbReference type="CDD" id="cd18030">
    <property type="entry name" value="DEXHc_RE_I_HsdR"/>
    <property type="match status" value="1"/>
</dbReference>
<evidence type="ECO:0000313" key="14">
    <source>
        <dbReference type="EMBL" id="MBH8564403.1"/>
    </source>
</evidence>
<reference evidence="14 15" key="1">
    <citation type="journal article" date="2021" name="Int. J. Syst. Evol. Microbiol.">
        <title>Amazonocrinis nigriterrae gen. nov., sp. nov., Atlanticothrix silvestris gen. nov., sp. nov. and Dendronalium phyllosphericum gen. nov., sp. nov., nostocacean cyanobacteria from Brazilian environments.</title>
        <authorList>
            <person name="Alvarenga D.O."/>
            <person name="Andreote A.P.D."/>
            <person name="Branco L.H.Z."/>
            <person name="Delbaje E."/>
            <person name="Cruz R.B."/>
            <person name="Varani A.M."/>
            <person name="Fiore M.F."/>
        </authorList>
    </citation>
    <scope>NUCLEOTIDE SEQUENCE [LARGE SCALE GENOMIC DNA]</scope>
    <source>
        <strain evidence="14 15">CENA67</strain>
    </source>
</reference>
<dbReference type="SMART" id="SM00487">
    <property type="entry name" value="DEXDc"/>
    <property type="match status" value="1"/>
</dbReference>
<dbReference type="Proteomes" id="UP000632766">
    <property type="component" value="Unassembled WGS sequence"/>
</dbReference>
<evidence type="ECO:0000256" key="7">
    <source>
        <dbReference type="ARBA" id="ARBA00022759"/>
    </source>
</evidence>
<comment type="catalytic activity">
    <reaction evidence="1 11">
        <text>Endonucleolytic cleavage of DNA to give random double-stranded fragments with terminal 5'-phosphates, ATP is simultaneously hydrolyzed.</text>
        <dbReference type="EC" id="3.1.21.3"/>
    </reaction>
</comment>
<evidence type="ECO:0000256" key="2">
    <source>
        <dbReference type="ARBA" id="ARBA00008598"/>
    </source>
</evidence>
<comment type="function">
    <text evidence="11">Subunit R is required for both nuclease and ATPase activities, but not for modification.</text>
</comment>
<dbReference type="Gene3D" id="3.40.50.300">
    <property type="entry name" value="P-loop containing nucleotide triphosphate hydrolases"/>
    <property type="match status" value="2"/>
</dbReference>
<dbReference type="Pfam" id="PF11867">
    <property type="entry name" value="T1RH-like_C"/>
    <property type="match status" value="1"/>
</dbReference>
<proteinExistence type="inferred from homology"/>
<dbReference type="Gene3D" id="3.90.1570.50">
    <property type="match status" value="1"/>
</dbReference>
<evidence type="ECO:0000256" key="9">
    <source>
        <dbReference type="ARBA" id="ARBA00022840"/>
    </source>
</evidence>
<evidence type="ECO:0000256" key="11">
    <source>
        <dbReference type="RuleBase" id="RU364115"/>
    </source>
</evidence>
<dbReference type="InterPro" id="IPR055180">
    <property type="entry name" value="HsdR_RecA-like_helicase_dom_2"/>
</dbReference>
<dbReference type="PANTHER" id="PTHR30195:SF15">
    <property type="entry name" value="TYPE I RESTRICTION ENZYME HINDI ENDONUCLEASE SUBUNIT"/>
    <property type="match status" value="1"/>
</dbReference>
<keyword evidence="7 14" id="KW-0255">Endonuclease</keyword>
<dbReference type="GO" id="GO:0009307">
    <property type="term" value="P:DNA restriction-modification system"/>
    <property type="evidence" value="ECO:0007669"/>
    <property type="project" value="UniProtKB-KW"/>
</dbReference>
<keyword evidence="9 11" id="KW-0067">ATP-binding</keyword>
<evidence type="ECO:0000313" key="15">
    <source>
        <dbReference type="Proteomes" id="UP000632766"/>
    </source>
</evidence>
<evidence type="ECO:0000256" key="3">
    <source>
        <dbReference type="ARBA" id="ARBA00011296"/>
    </source>
</evidence>
<dbReference type="AlphaFoldDB" id="A0A8J7HR08"/>
<evidence type="ECO:0000256" key="8">
    <source>
        <dbReference type="ARBA" id="ARBA00022801"/>
    </source>
</evidence>
<evidence type="ECO:0000256" key="4">
    <source>
        <dbReference type="ARBA" id="ARBA00022722"/>
    </source>
</evidence>
<dbReference type="InterPro" id="IPR027417">
    <property type="entry name" value="P-loop_NTPase"/>
</dbReference>
<dbReference type="InterPro" id="IPR007409">
    <property type="entry name" value="Restrct_endonuc_type1_HsdR_N"/>
</dbReference>
<organism evidence="14 15">
    <name type="scientific">Amazonocrinis nigriterrae CENA67</name>
    <dbReference type="NCBI Taxonomy" id="2794033"/>
    <lineage>
        <taxon>Bacteria</taxon>
        <taxon>Bacillati</taxon>
        <taxon>Cyanobacteriota</taxon>
        <taxon>Cyanophyceae</taxon>
        <taxon>Nostocales</taxon>
        <taxon>Nostocaceae</taxon>
        <taxon>Amazonocrinis</taxon>
        <taxon>Amazonocrinis nigriterrae</taxon>
    </lineage>
</organism>
<evidence type="ECO:0000256" key="12">
    <source>
        <dbReference type="SAM" id="Coils"/>
    </source>
</evidence>
<dbReference type="InterPro" id="IPR014001">
    <property type="entry name" value="Helicase_ATP-bd"/>
</dbReference>
<gene>
    <name evidence="14" type="ORF">I8748_19825</name>
</gene>
<dbReference type="Pfam" id="PF22679">
    <property type="entry name" value="T1R_D3-like"/>
    <property type="match status" value="1"/>
</dbReference>
<dbReference type="PROSITE" id="PS51192">
    <property type="entry name" value="HELICASE_ATP_BIND_1"/>
    <property type="match status" value="1"/>
</dbReference>
<keyword evidence="5 11" id="KW-0547">Nucleotide-binding</keyword>
<dbReference type="GO" id="GO:0009035">
    <property type="term" value="F:type I site-specific deoxyribonuclease activity"/>
    <property type="evidence" value="ECO:0007669"/>
    <property type="project" value="UniProtKB-EC"/>
</dbReference>
<dbReference type="InterPro" id="IPR021810">
    <property type="entry name" value="T1RH-like_C"/>
</dbReference>
<evidence type="ECO:0000256" key="5">
    <source>
        <dbReference type="ARBA" id="ARBA00022741"/>
    </source>
</evidence>
<keyword evidence="4" id="KW-0540">Nuclease</keyword>
<dbReference type="RefSeq" id="WP_198126246.1">
    <property type="nucleotide sequence ID" value="NZ_JAECZC010000042.1"/>
</dbReference>
<dbReference type="GO" id="GO:0003677">
    <property type="term" value="F:DNA binding"/>
    <property type="evidence" value="ECO:0007669"/>
    <property type="project" value="UniProtKB-KW"/>
</dbReference>
<dbReference type="Pfam" id="PF18766">
    <property type="entry name" value="SWI2_SNF2"/>
    <property type="match status" value="1"/>
</dbReference>